<dbReference type="SUPFAM" id="SSF81631">
    <property type="entry name" value="PAP/OAS1 substrate-binding domain"/>
    <property type="match status" value="1"/>
</dbReference>
<dbReference type="GO" id="GO:0071036">
    <property type="term" value="P:nuclear polyadenylation-dependent snoRNA catabolic process"/>
    <property type="evidence" value="ECO:0007669"/>
    <property type="project" value="UniProtKB-ARBA"/>
</dbReference>
<dbReference type="eggNOG" id="KOG1906">
    <property type="taxonomic scope" value="Eukaryota"/>
</dbReference>
<comment type="cofactor">
    <cofactor evidence="1">
        <name>Mn(2+)</name>
        <dbReference type="ChEBI" id="CHEBI:29035"/>
    </cofactor>
</comment>
<dbReference type="SUPFAM" id="SSF81301">
    <property type="entry name" value="Nucleotidyltransferase"/>
    <property type="match status" value="1"/>
</dbReference>
<feature type="region of interest" description="Disordered" evidence="14">
    <location>
        <begin position="111"/>
        <end position="147"/>
    </location>
</feature>
<evidence type="ECO:0000256" key="6">
    <source>
        <dbReference type="ARBA" id="ARBA00022679"/>
    </source>
</evidence>
<dbReference type="Gene3D" id="1.10.1410.10">
    <property type="match status" value="1"/>
</dbReference>
<accession>J7SAZ6</accession>
<keyword evidence="9" id="KW-0498">Mitosis</keyword>
<dbReference type="CDD" id="cd05402">
    <property type="entry name" value="NT_PAP_TUTase"/>
    <property type="match status" value="1"/>
</dbReference>
<keyword evidence="12" id="KW-0131">Cell cycle</keyword>
<gene>
    <name evidence="17" type="primary">KNAG0K02380</name>
    <name evidence="17" type="ordered locus">KNAG_0K02380</name>
</gene>
<dbReference type="GO" id="GO:0031499">
    <property type="term" value="C:TRAMP complex"/>
    <property type="evidence" value="ECO:0007669"/>
    <property type="project" value="TreeGrafter"/>
</dbReference>
<evidence type="ECO:0000256" key="3">
    <source>
        <dbReference type="ARBA" id="ARBA00008593"/>
    </source>
</evidence>
<dbReference type="GO" id="GO:0046872">
    <property type="term" value="F:metal ion binding"/>
    <property type="evidence" value="ECO:0007669"/>
    <property type="project" value="UniProtKB-KW"/>
</dbReference>
<dbReference type="EMBL" id="HE978324">
    <property type="protein sequence ID" value="CCK72601.1"/>
    <property type="molecule type" value="Genomic_DNA"/>
</dbReference>
<evidence type="ECO:0000256" key="7">
    <source>
        <dbReference type="ARBA" id="ARBA00022695"/>
    </source>
</evidence>
<feature type="region of interest" description="Disordered" evidence="14">
    <location>
        <begin position="523"/>
        <end position="614"/>
    </location>
</feature>
<dbReference type="AlphaFoldDB" id="J7SAZ6"/>
<dbReference type="STRING" id="1071383.J7SAZ6"/>
<dbReference type="InterPro" id="IPR045862">
    <property type="entry name" value="Trf4-like"/>
</dbReference>
<reference evidence="18" key="2">
    <citation type="submission" date="2012-08" db="EMBL/GenBank/DDBJ databases">
        <title>Genome sequence of Kazachstania naganishii.</title>
        <authorList>
            <person name="Gordon J.L."/>
            <person name="Armisen D."/>
            <person name="Proux-Wera E."/>
            <person name="OhEigeartaigh S.S."/>
            <person name="Byrne K.P."/>
            <person name="Wolfe K.H."/>
        </authorList>
    </citation>
    <scope>NUCLEOTIDE SEQUENCE [LARGE SCALE GENOMIC DNA]</scope>
    <source>
        <strain evidence="18">ATCC MYA-139 / BCRC 22969 / CBS 8797 / CCRC 22969 / KCTC 17520 / NBRC 10181 / NCYC 3082</strain>
    </source>
</reference>
<evidence type="ECO:0000256" key="4">
    <source>
        <dbReference type="ARBA" id="ARBA00012388"/>
    </source>
</evidence>
<feature type="compositionally biased region" description="Polar residues" evidence="14">
    <location>
        <begin position="593"/>
        <end position="603"/>
    </location>
</feature>
<sequence length="632" mass="72281">MRNWRGKRLRKLSFNKVREHIEVFNSGSVSDFNELQSLNDGNGSSRNPFEELKVDASYDNLLLSMEDTELEDKVLIKEIDEASSQDGGEPPHALRQEDTLTLNRDYIAFSDSSAGEEEDHNSTDDEVSSESSKSPMENAQPEFNPNFPWLLNQDHSQEKQISQWLTQEIKDFVAYISPTGSEIISRNRAVQKIRKAVRSLWRDSDLHVFGSYATDLYMPGSDIDCVVNSTSMDKENTQYLYELARHLRDENLAVQIEVISRTRVPIIKFIEPHSNLHIDVSFERLNGIEAARLIRGWLRETPGLRELVLIIKQFLAARRLNDVHTGGLGGFSIICLVYSFMNLHPKIRTQEIDPLDNLGVLLIDFFELYGKNFAYDDVALSFNDDHFPVYVPKSHWKSLLPVRNSFALAIQDPMEHSNNISRSSFNMRVIKKAFAGAFDLLTNKCYELNMATFKDRVGESILANVIKYKGERRDFQDDRAFVENRAILENEKFHRKRARTLYRSGKPAEDVFLDPSDDDLITGGHDDTEMYRLDEPAKKKLKKKKKATPTQRTKTVTPVKKSKQKSSSKHPRQSIDSLMGLSDHDGDTERSSVEPTRSETGNAANLKRATVDAQTRRDYWFSKGQALAKGSW</sequence>
<dbReference type="EC" id="2.7.7.19" evidence="4"/>
<dbReference type="GO" id="GO:0005730">
    <property type="term" value="C:nucleolus"/>
    <property type="evidence" value="ECO:0007669"/>
    <property type="project" value="TreeGrafter"/>
</dbReference>
<dbReference type="HOGENOM" id="CLU_013572_5_0_1"/>
<dbReference type="InterPro" id="IPR002058">
    <property type="entry name" value="PAP_assoc"/>
</dbReference>
<evidence type="ECO:0000256" key="10">
    <source>
        <dbReference type="ARBA" id="ARBA00022842"/>
    </source>
</evidence>
<keyword evidence="11" id="KW-0464">Manganese</keyword>
<dbReference type="GO" id="GO:0034475">
    <property type="term" value="P:U4 snRNA 3'-end processing"/>
    <property type="evidence" value="ECO:0007669"/>
    <property type="project" value="UniProtKB-ARBA"/>
</dbReference>
<dbReference type="GO" id="GO:0071038">
    <property type="term" value="P:TRAMP-dependent tRNA surveillance pathway"/>
    <property type="evidence" value="ECO:0007669"/>
    <property type="project" value="UniProtKB-ARBA"/>
</dbReference>
<evidence type="ECO:0000256" key="9">
    <source>
        <dbReference type="ARBA" id="ARBA00022776"/>
    </source>
</evidence>
<reference evidence="17 18" key="1">
    <citation type="journal article" date="2011" name="Proc. Natl. Acad. Sci. U.S.A.">
        <title>Evolutionary erosion of yeast sex chromosomes by mating-type switching accidents.</title>
        <authorList>
            <person name="Gordon J.L."/>
            <person name="Armisen D."/>
            <person name="Proux-Wera E."/>
            <person name="Oheigeartaigh S.S."/>
            <person name="Byrne K.P."/>
            <person name="Wolfe K.H."/>
        </authorList>
    </citation>
    <scope>NUCLEOTIDE SEQUENCE [LARGE SCALE GENOMIC DNA]</scope>
    <source>
        <strain evidence="18">ATCC MYA-139 / BCRC 22969 / CBS 8797 / CCRC 22969 / KCTC 17520 / NBRC 10181 / NCYC 3082</strain>
    </source>
</reference>
<evidence type="ECO:0000256" key="1">
    <source>
        <dbReference type="ARBA" id="ARBA00001936"/>
    </source>
</evidence>
<evidence type="ECO:0000256" key="13">
    <source>
        <dbReference type="ARBA" id="ARBA00048830"/>
    </source>
</evidence>
<dbReference type="Pfam" id="PF22600">
    <property type="entry name" value="MTPAP-like_central"/>
    <property type="match status" value="1"/>
</dbReference>
<feature type="compositionally biased region" description="Acidic residues" evidence="14">
    <location>
        <begin position="114"/>
        <end position="128"/>
    </location>
</feature>
<dbReference type="Gene3D" id="3.30.460.10">
    <property type="entry name" value="Beta Polymerase, domain 2"/>
    <property type="match status" value="1"/>
</dbReference>
<comment type="similarity">
    <text evidence="3">Belongs to the DNA polymerase type-B-like family.</text>
</comment>
<dbReference type="GO" id="GO:0003729">
    <property type="term" value="F:mRNA binding"/>
    <property type="evidence" value="ECO:0007669"/>
    <property type="project" value="TreeGrafter"/>
</dbReference>
<dbReference type="Pfam" id="PF03828">
    <property type="entry name" value="PAP_assoc"/>
    <property type="match status" value="1"/>
</dbReference>
<dbReference type="GO" id="GO:0071035">
    <property type="term" value="P:nuclear polyadenylation-dependent rRNA catabolic process"/>
    <property type="evidence" value="ECO:0007669"/>
    <property type="project" value="UniProtKB-ARBA"/>
</dbReference>
<dbReference type="PANTHER" id="PTHR23092">
    <property type="entry name" value="POLY(A) RNA POLYMERASE"/>
    <property type="match status" value="1"/>
</dbReference>
<feature type="compositionally biased region" description="Polar residues" evidence="14">
    <location>
        <begin position="129"/>
        <end position="143"/>
    </location>
</feature>
<dbReference type="Proteomes" id="UP000006310">
    <property type="component" value="Chromosome 11"/>
</dbReference>
<evidence type="ECO:0000256" key="12">
    <source>
        <dbReference type="ARBA" id="ARBA00023306"/>
    </source>
</evidence>
<protein>
    <recommendedName>
        <fullName evidence="4">polynucleotide adenylyltransferase</fullName>
        <ecNumber evidence="4">2.7.7.19</ecNumber>
    </recommendedName>
</protein>
<keyword evidence="7" id="KW-0548">Nucleotidyltransferase</keyword>
<comment type="cofactor">
    <cofactor evidence="2">
        <name>Mg(2+)</name>
        <dbReference type="ChEBI" id="CHEBI:18420"/>
    </cofactor>
</comment>
<dbReference type="GO" id="GO:0071042">
    <property type="term" value="P:nuclear polyadenylation-dependent mRNA catabolic process"/>
    <property type="evidence" value="ECO:0007669"/>
    <property type="project" value="UniProtKB-ARBA"/>
</dbReference>
<feature type="compositionally biased region" description="Basic and acidic residues" evidence="14">
    <location>
        <begin position="582"/>
        <end position="592"/>
    </location>
</feature>
<dbReference type="OrthoDB" id="273917at2759"/>
<keyword evidence="18" id="KW-1185">Reference proteome</keyword>
<name>J7SAZ6_HUIN7</name>
<dbReference type="GO" id="GO:0051301">
    <property type="term" value="P:cell division"/>
    <property type="evidence" value="ECO:0007669"/>
    <property type="project" value="UniProtKB-KW"/>
</dbReference>
<dbReference type="GO" id="GO:1990817">
    <property type="term" value="F:poly(A) RNA polymerase activity"/>
    <property type="evidence" value="ECO:0007669"/>
    <property type="project" value="UniProtKB-EC"/>
</dbReference>
<evidence type="ECO:0000313" key="18">
    <source>
        <dbReference type="Proteomes" id="UP000006310"/>
    </source>
</evidence>
<dbReference type="GO" id="GO:0071039">
    <property type="term" value="P:nuclear polyadenylation-dependent CUT catabolic process"/>
    <property type="evidence" value="ECO:0007669"/>
    <property type="project" value="UniProtKB-ARBA"/>
</dbReference>
<comment type="catalytic activity">
    <reaction evidence="13">
        <text>RNA(n) + ATP = RNA(n)-3'-adenine ribonucleotide + diphosphate</text>
        <dbReference type="Rhea" id="RHEA:11332"/>
        <dbReference type="Rhea" id="RHEA-COMP:14527"/>
        <dbReference type="Rhea" id="RHEA-COMP:17347"/>
        <dbReference type="ChEBI" id="CHEBI:30616"/>
        <dbReference type="ChEBI" id="CHEBI:33019"/>
        <dbReference type="ChEBI" id="CHEBI:140395"/>
        <dbReference type="ChEBI" id="CHEBI:173115"/>
        <dbReference type="EC" id="2.7.7.19"/>
    </reaction>
</comment>
<keyword evidence="5" id="KW-0132">Cell division</keyword>
<evidence type="ECO:0000256" key="14">
    <source>
        <dbReference type="SAM" id="MobiDB-lite"/>
    </source>
</evidence>
<feature type="compositionally biased region" description="Basic and acidic residues" evidence="14">
    <location>
        <begin position="524"/>
        <end position="538"/>
    </location>
</feature>
<dbReference type="GO" id="GO:0043634">
    <property type="term" value="P:polyadenylation-dependent ncRNA catabolic process"/>
    <property type="evidence" value="ECO:0007669"/>
    <property type="project" value="TreeGrafter"/>
</dbReference>
<dbReference type="KEGG" id="kng:KNAG_0K02380"/>
<dbReference type="InterPro" id="IPR043519">
    <property type="entry name" value="NT_sf"/>
</dbReference>
<evidence type="ECO:0000256" key="8">
    <source>
        <dbReference type="ARBA" id="ARBA00022723"/>
    </source>
</evidence>
<dbReference type="FunFam" id="3.30.460.10:FF:000006">
    <property type="entry name" value="non-canonical poly(A) RNA polymerase PAPD5"/>
    <property type="match status" value="1"/>
</dbReference>
<dbReference type="PANTHER" id="PTHR23092:SF15">
    <property type="entry name" value="INACTIVE NON-CANONICAL POLY(A) RNA POLYMERASE PROTEIN TRF4-2-RELATED"/>
    <property type="match status" value="1"/>
</dbReference>
<organism evidence="17 18">
    <name type="scientific">Huiozyma naganishii (strain ATCC MYA-139 / BCRC 22969 / CBS 8797 / KCTC 17520 / NBRC 10181 / NCYC 3082 / Yp74L-3)</name>
    <name type="common">Yeast</name>
    <name type="synonym">Kazachstania naganishii</name>
    <dbReference type="NCBI Taxonomy" id="1071383"/>
    <lineage>
        <taxon>Eukaryota</taxon>
        <taxon>Fungi</taxon>
        <taxon>Dikarya</taxon>
        <taxon>Ascomycota</taxon>
        <taxon>Saccharomycotina</taxon>
        <taxon>Saccharomycetes</taxon>
        <taxon>Saccharomycetales</taxon>
        <taxon>Saccharomycetaceae</taxon>
        <taxon>Huiozyma</taxon>
    </lineage>
</organism>
<dbReference type="FunFam" id="1.10.1410.10:FF:000003">
    <property type="entry name" value="non-canonical poly(A) RNA polymerase PAPD7"/>
    <property type="match status" value="1"/>
</dbReference>
<dbReference type="GO" id="GO:0071044">
    <property type="term" value="P:histone mRNA catabolic process"/>
    <property type="evidence" value="ECO:0007669"/>
    <property type="project" value="UniProtKB-ARBA"/>
</dbReference>
<feature type="domain" description="PAP-associated" evidence="15">
    <location>
        <begin position="357"/>
        <end position="418"/>
    </location>
</feature>
<keyword evidence="6" id="KW-0808">Transferase</keyword>
<evidence type="ECO:0000259" key="15">
    <source>
        <dbReference type="Pfam" id="PF03828"/>
    </source>
</evidence>
<dbReference type="GeneID" id="34528368"/>
<keyword evidence="8" id="KW-0479">Metal-binding</keyword>
<feature type="domain" description="Poly(A) RNA polymerase mitochondrial-like central palm" evidence="16">
    <location>
        <begin position="165"/>
        <end position="297"/>
    </location>
</feature>
<evidence type="ECO:0000259" key="16">
    <source>
        <dbReference type="Pfam" id="PF22600"/>
    </source>
</evidence>
<evidence type="ECO:0000313" key="17">
    <source>
        <dbReference type="EMBL" id="CCK72601.1"/>
    </source>
</evidence>
<dbReference type="GO" id="GO:0071051">
    <property type="term" value="P:poly(A)-dependent snoRNA 3'-end processing"/>
    <property type="evidence" value="ECO:0007669"/>
    <property type="project" value="UniProtKB-ARBA"/>
</dbReference>
<dbReference type="RefSeq" id="XP_022466846.1">
    <property type="nucleotide sequence ID" value="XM_022610561.1"/>
</dbReference>
<proteinExistence type="inferred from homology"/>
<dbReference type="InterPro" id="IPR054708">
    <property type="entry name" value="MTPAP-like_central"/>
</dbReference>
<feature type="compositionally biased region" description="Basic residues" evidence="14">
    <location>
        <begin position="560"/>
        <end position="572"/>
    </location>
</feature>
<evidence type="ECO:0000256" key="2">
    <source>
        <dbReference type="ARBA" id="ARBA00001946"/>
    </source>
</evidence>
<evidence type="ECO:0000256" key="5">
    <source>
        <dbReference type="ARBA" id="ARBA00022618"/>
    </source>
</evidence>
<dbReference type="GO" id="GO:0071037">
    <property type="term" value="P:nuclear polyadenylation-dependent snRNA catabolic process"/>
    <property type="evidence" value="ECO:0007669"/>
    <property type="project" value="UniProtKB-ARBA"/>
</dbReference>
<keyword evidence="10" id="KW-0460">Magnesium</keyword>
<evidence type="ECO:0000256" key="11">
    <source>
        <dbReference type="ARBA" id="ARBA00023211"/>
    </source>
</evidence>